<protein>
    <submittedName>
        <fullName evidence="4">Zinc finger protein 804A</fullName>
    </submittedName>
</protein>
<dbReference type="EMBL" id="RHFK02000002">
    <property type="protein sequence ID" value="TWW79268.1"/>
    <property type="molecule type" value="Genomic_DNA"/>
</dbReference>
<dbReference type="AlphaFoldDB" id="A0A5C6PKK8"/>
<dbReference type="InterPro" id="IPR052445">
    <property type="entry name" value="ZnF-G_patch_domain"/>
</dbReference>
<comment type="caution">
    <text evidence="4">The sequence shown here is derived from an EMBL/GenBank/DDBJ whole genome shotgun (WGS) entry which is preliminary data.</text>
</comment>
<evidence type="ECO:0000313" key="5">
    <source>
        <dbReference type="Proteomes" id="UP000324091"/>
    </source>
</evidence>
<accession>A0A5C6PKK8</accession>
<evidence type="ECO:0000313" key="4">
    <source>
        <dbReference type="EMBL" id="TWW79268.1"/>
    </source>
</evidence>
<dbReference type="PANTHER" id="PTHR17614:SF12">
    <property type="entry name" value="ZINC FINGER PROTEIN 804B"/>
    <property type="match status" value="1"/>
</dbReference>
<evidence type="ECO:0000256" key="2">
    <source>
        <dbReference type="ARBA" id="ARBA00022771"/>
    </source>
</evidence>
<evidence type="ECO:0000256" key="1">
    <source>
        <dbReference type="ARBA" id="ARBA00022723"/>
    </source>
</evidence>
<sequence length="60" mass="6692">MACRACYYLVISSTHLSNGHFRRVKGVFRGPLCPSTRSDSPAPRILDLLSKTIELIVTSR</sequence>
<reference evidence="4 5" key="1">
    <citation type="submission" date="2019-04" db="EMBL/GenBank/DDBJ databases">
        <title>Chromosome genome assembly for Takifugu flavidus.</title>
        <authorList>
            <person name="Xiao S."/>
        </authorList>
    </citation>
    <scope>NUCLEOTIDE SEQUENCE [LARGE SCALE GENOMIC DNA]</scope>
    <source>
        <strain evidence="4">HTHZ2018</strain>
        <tissue evidence="4">Muscle</tissue>
    </source>
</reference>
<keyword evidence="3" id="KW-0862">Zinc</keyword>
<dbReference type="GO" id="GO:0008270">
    <property type="term" value="F:zinc ion binding"/>
    <property type="evidence" value="ECO:0007669"/>
    <property type="project" value="UniProtKB-KW"/>
</dbReference>
<proteinExistence type="predicted"/>
<dbReference type="Proteomes" id="UP000324091">
    <property type="component" value="Chromosome 10"/>
</dbReference>
<gene>
    <name evidence="4" type="ORF">D4764_10G0002980</name>
</gene>
<name>A0A5C6PKK8_9TELE</name>
<organism evidence="4 5">
    <name type="scientific">Takifugu flavidus</name>
    <name type="common">sansaifugu</name>
    <dbReference type="NCBI Taxonomy" id="433684"/>
    <lineage>
        <taxon>Eukaryota</taxon>
        <taxon>Metazoa</taxon>
        <taxon>Chordata</taxon>
        <taxon>Craniata</taxon>
        <taxon>Vertebrata</taxon>
        <taxon>Euteleostomi</taxon>
        <taxon>Actinopterygii</taxon>
        <taxon>Neopterygii</taxon>
        <taxon>Teleostei</taxon>
        <taxon>Neoteleostei</taxon>
        <taxon>Acanthomorphata</taxon>
        <taxon>Eupercaria</taxon>
        <taxon>Tetraodontiformes</taxon>
        <taxon>Tetradontoidea</taxon>
        <taxon>Tetraodontidae</taxon>
        <taxon>Takifugu</taxon>
    </lineage>
</organism>
<evidence type="ECO:0000256" key="3">
    <source>
        <dbReference type="ARBA" id="ARBA00022833"/>
    </source>
</evidence>
<keyword evidence="5" id="KW-1185">Reference proteome</keyword>
<dbReference type="GO" id="GO:0005634">
    <property type="term" value="C:nucleus"/>
    <property type="evidence" value="ECO:0007669"/>
    <property type="project" value="TreeGrafter"/>
</dbReference>
<dbReference type="PANTHER" id="PTHR17614">
    <property type="entry name" value="ZINC FINGER-CONTAINING"/>
    <property type="match status" value="1"/>
</dbReference>
<keyword evidence="2" id="KW-0863">Zinc-finger</keyword>
<keyword evidence="1" id="KW-0479">Metal-binding</keyword>